<evidence type="ECO:0000256" key="1">
    <source>
        <dbReference type="ARBA" id="ARBA00022598"/>
    </source>
</evidence>
<dbReference type="STRING" id="1810919.A0A3D8RKG8"/>
<organism evidence="7 8">
    <name type="scientific">Aspergillus mulundensis</name>
    <dbReference type="NCBI Taxonomy" id="1810919"/>
    <lineage>
        <taxon>Eukaryota</taxon>
        <taxon>Fungi</taxon>
        <taxon>Dikarya</taxon>
        <taxon>Ascomycota</taxon>
        <taxon>Pezizomycotina</taxon>
        <taxon>Eurotiomycetes</taxon>
        <taxon>Eurotiomycetidae</taxon>
        <taxon>Eurotiales</taxon>
        <taxon>Aspergillaceae</taxon>
        <taxon>Aspergillus</taxon>
        <taxon>Aspergillus subgen. Nidulantes</taxon>
    </lineage>
</organism>
<dbReference type="GO" id="GO:0005524">
    <property type="term" value="F:ATP binding"/>
    <property type="evidence" value="ECO:0007669"/>
    <property type="project" value="UniProtKB-KW"/>
</dbReference>
<dbReference type="Gene3D" id="3.40.50.300">
    <property type="entry name" value="P-loop containing nucleotide triphosphate hydrolases"/>
    <property type="match status" value="1"/>
</dbReference>
<keyword evidence="3" id="KW-0067">ATP-binding</keyword>
<dbReference type="GO" id="GO:0004816">
    <property type="term" value="F:asparagine-tRNA ligase activity"/>
    <property type="evidence" value="ECO:0007669"/>
    <property type="project" value="TreeGrafter"/>
</dbReference>
<dbReference type="PANTHER" id="PTHR22594:SF34">
    <property type="entry name" value="ASPARAGINE--TRNA LIGASE, MITOCHONDRIAL-RELATED"/>
    <property type="match status" value="1"/>
</dbReference>
<keyword evidence="1" id="KW-0436">Ligase</keyword>
<dbReference type="InterPro" id="IPR012340">
    <property type="entry name" value="NA-bd_OB-fold"/>
</dbReference>
<dbReference type="GO" id="GO:0006421">
    <property type="term" value="P:asparaginyl-tRNA aminoacylation"/>
    <property type="evidence" value="ECO:0007669"/>
    <property type="project" value="TreeGrafter"/>
</dbReference>
<dbReference type="SUPFAM" id="SSF55681">
    <property type="entry name" value="Class II aaRS and biotin synthetases"/>
    <property type="match status" value="1"/>
</dbReference>
<dbReference type="SUPFAM" id="SSF50249">
    <property type="entry name" value="Nucleic acid-binding proteins"/>
    <property type="match status" value="1"/>
</dbReference>
<evidence type="ECO:0000313" key="7">
    <source>
        <dbReference type="EMBL" id="RDW74549.1"/>
    </source>
</evidence>
<dbReference type="InterPro" id="IPR006551">
    <property type="entry name" value="Polynucleotide_phosphatase"/>
</dbReference>
<dbReference type="OrthoDB" id="4498920at2759"/>
<dbReference type="SUPFAM" id="SSF52540">
    <property type="entry name" value="P-loop containing nucleoside triphosphate hydrolases"/>
    <property type="match status" value="1"/>
</dbReference>
<dbReference type="AlphaFoldDB" id="A0A3D8RKG8"/>
<dbReference type="InterPro" id="IPR045864">
    <property type="entry name" value="aa-tRNA-synth_II/BPL/LPL"/>
</dbReference>
<dbReference type="GO" id="GO:0003676">
    <property type="term" value="F:nucleic acid binding"/>
    <property type="evidence" value="ECO:0007669"/>
    <property type="project" value="InterPro"/>
</dbReference>
<dbReference type="Pfam" id="PF01336">
    <property type="entry name" value="tRNA_anti-codon"/>
    <property type="match status" value="1"/>
</dbReference>
<dbReference type="InterPro" id="IPR006549">
    <property type="entry name" value="HAD-SF_hydro_IIIA"/>
</dbReference>
<dbReference type="NCBIfam" id="TIGR01662">
    <property type="entry name" value="HAD-SF-IIIA"/>
    <property type="match status" value="1"/>
</dbReference>
<dbReference type="InterPro" id="IPR036412">
    <property type="entry name" value="HAD-like_sf"/>
</dbReference>
<dbReference type="PROSITE" id="PS50862">
    <property type="entry name" value="AA_TRNA_LIGASE_II"/>
    <property type="match status" value="1"/>
</dbReference>
<dbReference type="RefSeq" id="XP_026602317.1">
    <property type="nucleotide sequence ID" value="XM_026749227.1"/>
</dbReference>
<dbReference type="PANTHER" id="PTHR22594">
    <property type="entry name" value="ASPARTYL/LYSYL-TRNA SYNTHETASE"/>
    <property type="match status" value="1"/>
</dbReference>
<comment type="caution">
    <text evidence="7">The sequence shown here is derived from an EMBL/GenBank/DDBJ whole genome shotgun (WGS) entry which is preliminary data.</text>
</comment>
<dbReference type="InterPro" id="IPR004364">
    <property type="entry name" value="Aa-tRNA-synt_II"/>
</dbReference>
<dbReference type="EMBL" id="PVWQ01000008">
    <property type="protein sequence ID" value="RDW74549.1"/>
    <property type="molecule type" value="Genomic_DNA"/>
</dbReference>
<dbReference type="GO" id="GO:0032991">
    <property type="term" value="C:protein-containing complex"/>
    <property type="evidence" value="ECO:0007669"/>
    <property type="project" value="UniProtKB-ARBA"/>
</dbReference>
<dbReference type="Proteomes" id="UP000256690">
    <property type="component" value="Unassembled WGS sequence"/>
</dbReference>
<dbReference type="InterPro" id="IPR023214">
    <property type="entry name" value="HAD_sf"/>
</dbReference>
<evidence type="ECO:0000313" key="8">
    <source>
        <dbReference type="Proteomes" id="UP000256690"/>
    </source>
</evidence>
<evidence type="ECO:0000256" key="3">
    <source>
        <dbReference type="ARBA" id="ARBA00022840"/>
    </source>
</evidence>
<dbReference type="Pfam" id="PF00152">
    <property type="entry name" value="tRNA-synt_2"/>
    <property type="match status" value="1"/>
</dbReference>
<name>A0A3D8RKG8_9EURO</name>
<dbReference type="Pfam" id="PF08645">
    <property type="entry name" value="PNK3P"/>
    <property type="match status" value="1"/>
</dbReference>
<reference evidence="7 8" key="1">
    <citation type="journal article" date="2018" name="IMA Fungus">
        <title>IMA Genome-F 9: Draft genome sequence of Annulohypoxylon stygium, Aspergillus mulundensis, Berkeleyomyces basicola (syn. Thielaviopsis basicola), Ceratocystis smalleyi, two Cercospora beticola strains, Coleophoma cylindrospora, Fusarium fracticaudum, Phialophora cf. hyalina, and Morchella septimelata.</title>
        <authorList>
            <person name="Wingfield B.D."/>
            <person name="Bills G.F."/>
            <person name="Dong Y."/>
            <person name="Huang W."/>
            <person name="Nel W.J."/>
            <person name="Swalarsk-Parry B.S."/>
            <person name="Vaghefi N."/>
            <person name="Wilken P.M."/>
            <person name="An Z."/>
            <person name="de Beer Z.W."/>
            <person name="De Vos L."/>
            <person name="Chen L."/>
            <person name="Duong T.A."/>
            <person name="Gao Y."/>
            <person name="Hammerbacher A."/>
            <person name="Kikkert J.R."/>
            <person name="Li Y."/>
            <person name="Li H."/>
            <person name="Li K."/>
            <person name="Li Q."/>
            <person name="Liu X."/>
            <person name="Ma X."/>
            <person name="Naidoo K."/>
            <person name="Pethybridge S.J."/>
            <person name="Sun J."/>
            <person name="Steenkamp E.T."/>
            <person name="van der Nest M.A."/>
            <person name="van Wyk S."/>
            <person name="Wingfield M.J."/>
            <person name="Xiong C."/>
            <person name="Yue Q."/>
            <person name="Zhang X."/>
        </authorList>
    </citation>
    <scope>NUCLEOTIDE SEQUENCE [LARGE SCALE GENOMIC DNA]</scope>
    <source>
        <strain evidence="7 8">DSM 5745</strain>
    </source>
</reference>
<dbReference type="InterPro" id="IPR013954">
    <property type="entry name" value="PNK3P"/>
</dbReference>
<accession>A0A3D8RKG8</accession>
<keyword evidence="8" id="KW-1185">Reference proteome</keyword>
<evidence type="ECO:0000256" key="4">
    <source>
        <dbReference type="ARBA" id="ARBA00022917"/>
    </source>
</evidence>
<dbReference type="CDD" id="cd04100">
    <property type="entry name" value="Asp_Lys_Asn_RS_N"/>
    <property type="match status" value="1"/>
</dbReference>
<keyword evidence="5" id="KW-0030">Aminoacyl-tRNA synthetase</keyword>
<dbReference type="NCBIfam" id="TIGR01664">
    <property type="entry name" value="DNA-3'-Pase"/>
    <property type="match status" value="1"/>
</dbReference>
<protein>
    <recommendedName>
        <fullName evidence="6">Aminoacyl-transfer RNA synthetases class-II family profile domain-containing protein</fullName>
    </recommendedName>
</protein>
<proteinExistence type="predicted"/>
<evidence type="ECO:0000256" key="2">
    <source>
        <dbReference type="ARBA" id="ARBA00022741"/>
    </source>
</evidence>
<keyword evidence="2" id="KW-0547">Nucleotide-binding</keyword>
<dbReference type="SUPFAM" id="SSF56784">
    <property type="entry name" value="HAD-like"/>
    <property type="match status" value="1"/>
</dbReference>
<feature type="domain" description="Aminoacyl-transfer RNA synthetases class-II family profile" evidence="6">
    <location>
        <begin position="521"/>
        <end position="808"/>
    </location>
</feature>
<evidence type="ECO:0000259" key="6">
    <source>
        <dbReference type="PROSITE" id="PS50862"/>
    </source>
</evidence>
<sequence>MTLIRTKSGEIMPVNGKDWAWWNIIVPQKLRTLTRQGYRVMIFTNQNNILLQQQRLSNFQSKLEELATELNVPLVVYIAPVMNHYRKPEIGMWELMLLEQGISVAEIADAFYVGDAAGREDDWSDSDRVFALNVGRFWNFICFPFSFTFSLSQFVTAIACTFDYQPWLDISKTDMTPLFVYINGYPGVGKLTVAKELCKLLPKAKILDNHLLIDPAAAVFERTAEEYQPLRQVLRREILKSLATATTTRETSWIFTDQQSSSALGSASAKDYQQAAAVRGAPFISVVLNCDLDENLQRAVGGDRGAGSNTKLTDPAILRHIRQSEDIFRFKDQNELVLDVTHLPASEAARKIHEHIRSVQTTHATECMQLQPTKTFADLQGFKQEFVADIKRGLPDRTVRLLCWLLSRPRDHGGLVFLSVGDSTGTIQVVANSAALDKGSELGTLKPESSLMVHGRLTPDREGTMEISADKIYIISKATGTIHPNIRRASPKLLEAQSMNHLLTNRHLYLRNPLIMALNVYRSQLLTAVHEWFKKHQFIDVSAPLLTRSILYEPKSAIQITGSKNDKPVFLSQCAGFYLEAAAHAHERVYNLGPSFRSESRTNRHLMEYWHIKAELCSGSMDDIIQLVEIFLHDIFHSALQSTQDVTRLLGTEYPTIQIPFMRITYREALALLKTKGLDLAFGDNICRKAEILLTSHFGGPVWLTHKPRSLEPFPYSLCPDDPELTMTADLISSAGFGEICGVAEKSFTREDLETRLEEKGKSAAHEMYGWVLQSRDFGMAPHTAFGMGFERVLRWFCGAPHVKDMIPFPRVFGRDPTP</sequence>
<dbReference type="InterPro" id="IPR027417">
    <property type="entry name" value="P-loop_NTPase"/>
</dbReference>
<dbReference type="Gene3D" id="2.40.50.140">
    <property type="entry name" value="Nucleic acid-binding proteins"/>
    <property type="match status" value="1"/>
</dbReference>
<dbReference type="Gene3D" id="3.30.930.10">
    <property type="entry name" value="Bira Bifunctional Protein, Domain 2"/>
    <property type="match status" value="1"/>
</dbReference>
<gene>
    <name evidence="7" type="ORF">DSM5745_07211</name>
</gene>
<keyword evidence="4" id="KW-0648">Protein biosynthesis</keyword>
<evidence type="ECO:0000256" key="5">
    <source>
        <dbReference type="ARBA" id="ARBA00023146"/>
    </source>
</evidence>
<dbReference type="GeneID" id="38117581"/>
<dbReference type="InterPro" id="IPR004365">
    <property type="entry name" value="NA-bd_OB_tRNA"/>
</dbReference>
<dbReference type="Gene3D" id="3.40.50.1000">
    <property type="entry name" value="HAD superfamily/HAD-like"/>
    <property type="match status" value="1"/>
</dbReference>
<dbReference type="InterPro" id="IPR006195">
    <property type="entry name" value="aa-tRNA-synth_II"/>
</dbReference>